<feature type="domain" description="Rubrerythrin diiron-binding" evidence="1">
    <location>
        <begin position="9"/>
        <end position="144"/>
    </location>
</feature>
<gene>
    <name evidence="2" type="ORF">HYG86_04135</name>
</gene>
<dbReference type="EMBL" id="CP058559">
    <property type="protein sequence ID" value="QNO14020.1"/>
    <property type="molecule type" value="Genomic_DNA"/>
</dbReference>
<dbReference type="PANTHER" id="PTHR43865:SF1">
    <property type="entry name" value="RUBRERYTHRIN-RELATED"/>
    <property type="match status" value="1"/>
</dbReference>
<dbReference type="GO" id="GO:0046872">
    <property type="term" value="F:metal ion binding"/>
    <property type="evidence" value="ECO:0007669"/>
    <property type="project" value="InterPro"/>
</dbReference>
<evidence type="ECO:0000313" key="2">
    <source>
        <dbReference type="EMBL" id="QNO14020.1"/>
    </source>
</evidence>
<evidence type="ECO:0000313" key="3">
    <source>
        <dbReference type="Proteomes" id="UP000516160"/>
    </source>
</evidence>
<dbReference type="AlphaFoldDB" id="A0A7G9W5Q8"/>
<evidence type="ECO:0000259" key="1">
    <source>
        <dbReference type="Pfam" id="PF02915"/>
    </source>
</evidence>
<proteinExistence type="predicted"/>
<accession>A0A7G9W5Q8</accession>
<dbReference type="SUPFAM" id="SSF47240">
    <property type="entry name" value="Ferritin-like"/>
    <property type="match status" value="1"/>
</dbReference>
<dbReference type="CDD" id="cd01045">
    <property type="entry name" value="Ferritin_like_AB"/>
    <property type="match status" value="1"/>
</dbReference>
<dbReference type="InterPro" id="IPR012347">
    <property type="entry name" value="Ferritin-like"/>
</dbReference>
<dbReference type="InterPro" id="IPR003251">
    <property type="entry name" value="Rr_diiron-bd_dom"/>
</dbReference>
<name>A0A7G9W5Q8_ALKCA</name>
<dbReference type="InterPro" id="IPR009078">
    <property type="entry name" value="Ferritin-like_SF"/>
</dbReference>
<protein>
    <submittedName>
        <fullName evidence="2">Ferritin family protein</fullName>
    </submittedName>
</protein>
<keyword evidence="3" id="KW-1185">Reference proteome</keyword>
<reference evidence="2 3" key="1">
    <citation type="submission" date="2020-07" db="EMBL/GenBank/DDBJ databases">
        <title>Alkalicella. sp. LB2 genome.</title>
        <authorList>
            <person name="Postec A."/>
            <person name="Quemeneur M."/>
        </authorList>
    </citation>
    <scope>NUCLEOTIDE SEQUENCE [LARGE SCALE GENOMIC DNA]</scope>
    <source>
        <strain evidence="2 3">LB2</strain>
    </source>
</reference>
<dbReference type="Gene3D" id="1.20.1260.10">
    <property type="match status" value="1"/>
</dbReference>
<dbReference type="Pfam" id="PF02915">
    <property type="entry name" value="Rubrerythrin"/>
    <property type="match status" value="1"/>
</dbReference>
<dbReference type="InterPro" id="IPR052364">
    <property type="entry name" value="Rubrerythrin"/>
</dbReference>
<dbReference type="KEGG" id="acae:HYG86_04135"/>
<dbReference type="Proteomes" id="UP000516160">
    <property type="component" value="Chromosome"/>
</dbReference>
<dbReference type="PANTHER" id="PTHR43865">
    <property type="entry name" value="RUBRERYTHRIN-RELATED"/>
    <property type="match status" value="1"/>
</dbReference>
<dbReference type="RefSeq" id="WP_213167682.1">
    <property type="nucleotide sequence ID" value="NZ_CP058559.1"/>
</dbReference>
<sequence>MLKEELNAIKQAIIHEVEGYEFYRLAAEQTKSTESKEAFMELAKEELKHADYLKELFDKIQQGDEAFTLAFLADPPSPNIFNWDKVDGQYTSMAMSVFGIAIQLEKDSIIFYEKALENSKFEEAKKLYQLLIKWEKVHLDQFTKQYEMYKEEWWSAQEYAPF</sequence>
<organism evidence="2 3">
    <name type="scientific">Alkalicella caledoniensis</name>
    <dbReference type="NCBI Taxonomy" id="2731377"/>
    <lineage>
        <taxon>Bacteria</taxon>
        <taxon>Bacillati</taxon>
        <taxon>Bacillota</taxon>
        <taxon>Clostridia</taxon>
        <taxon>Eubacteriales</taxon>
        <taxon>Proteinivoracaceae</taxon>
        <taxon>Alkalicella</taxon>
    </lineage>
</organism>
<dbReference type="GO" id="GO:0016491">
    <property type="term" value="F:oxidoreductase activity"/>
    <property type="evidence" value="ECO:0007669"/>
    <property type="project" value="InterPro"/>
</dbReference>